<dbReference type="GO" id="GO:0045893">
    <property type="term" value="P:positive regulation of DNA-templated transcription"/>
    <property type="evidence" value="ECO:0007669"/>
    <property type="project" value="TreeGrafter"/>
</dbReference>
<evidence type="ECO:0000313" key="8">
    <source>
        <dbReference type="Proteomes" id="UP000246464"/>
    </source>
</evidence>
<dbReference type="SUPFAM" id="SSF57850">
    <property type="entry name" value="RING/U-box"/>
    <property type="match status" value="1"/>
</dbReference>
<dbReference type="InterPro" id="IPR013083">
    <property type="entry name" value="Znf_RING/FYVE/PHD"/>
</dbReference>
<evidence type="ECO:0000256" key="5">
    <source>
        <dbReference type="SAM" id="MobiDB-lite"/>
    </source>
</evidence>
<dbReference type="GO" id="GO:0008270">
    <property type="term" value="F:zinc ion binding"/>
    <property type="evidence" value="ECO:0007669"/>
    <property type="project" value="UniProtKB-KW"/>
</dbReference>
<sequence>MAPSSPSPPNPLSFLTAEERRWLDNEQSYTSAAARVEEEEILISDDEEAAVRAEDEMLALSLQAQFDQEEAHSRPQHDHHHHHSHNRALLEFEEHLSSVMSNQLTWRERFPTKTFESATSVGTTQCQICFCDYTAREKLRVLPCFHDYHVPCIDRWLMDNSTCPICRVNLAD</sequence>
<dbReference type="EMBL" id="CP026255">
    <property type="protein sequence ID" value="AWP12524.1"/>
    <property type="molecule type" value="Genomic_DNA"/>
</dbReference>
<gene>
    <name evidence="7" type="ORF">SMAX5B_003977</name>
</gene>
<organism evidence="7 8">
    <name type="scientific">Scophthalmus maximus</name>
    <name type="common">Turbot</name>
    <name type="synonym">Psetta maxima</name>
    <dbReference type="NCBI Taxonomy" id="52904"/>
    <lineage>
        <taxon>Eukaryota</taxon>
        <taxon>Metazoa</taxon>
        <taxon>Chordata</taxon>
        <taxon>Craniata</taxon>
        <taxon>Vertebrata</taxon>
        <taxon>Euteleostomi</taxon>
        <taxon>Actinopterygii</taxon>
        <taxon>Neopterygii</taxon>
        <taxon>Teleostei</taxon>
        <taxon>Neoteleostei</taxon>
        <taxon>Acanthomorphata</taxon>
        <taxon>Carangaria</taxon>
        <taxon>Pleuronectiformes</taxon>
        <taxon>Pleuronectoidei</taxon>
        <taxon>Scophthalmidae</taxon>
        <taxon>Scophthalmus</taxon>
    </lineage>
</organism>
<keyword evidence="8" id="KW-1185">Reference proteome</keyword>
<feature type="compositionally biased region" description="Basic residues" evidence="5">
    <location>
        <begin position="77"/>
        <end position="86"/>
    </location>
</feature>
<dbReference type="PANTHER" id="PTHR45931">
    <property type="entry name" value="SI:CH211-59O9.10"/>
    <property type="match status" value="1"/>
</dbReference>
<dbReference type="Proteomes" id="UP000246464">
    <property type="component" value="Chromosome 13"/>
</dbReference>
<evidence type="ECO:0000259" key="6">
    <source>
        <dbReference type="PROSITE" id="PS50089"/>
    </source>
</evidence>
<evidence type="ECO:0000256" key="3">
    <source>
        <dbReference type="ARBA" id="ARBA00022833"/>
    </source>
</evidence>
<evidence type="ECO:0000256" key="1">
    <source>
        <dbReference type="ARBA" id="ARBA00022723"/>
    </source>
</evidence>
<dbReference type="InterPro" id="IPR001841">
    <property type="entry name" value="Znf_RING"/>
</dbReference>
<dbReference type="CDD" id="cd16472">
    <property type="entry name" value="RING-H2_RNF38-like"/>
    <property type="match status" value="1"/>
</dbReference>
<evidence type="ECO:0000313" key="7">
    <source>
        <dbReference type="EMBL" id="AWP12524.1"/>
    </source>
</evidence>
<dbReference type="SMART" id="SM00184">
    <property type="entry name" value="RING"/>
    <property type="match status" value="1"/>
</dbReference>
<feature type="region of interest" description="Disordered" evidence="5">
    <location>
        <begin position="66"/>
        <end position="86"/>
    </location>
</feature>
<evidence type="ECO:0000256" key="2">
    <source>
        <dbReference type="ARBA" id="ARBA00022771"/>
    </source>
</evidence>
<dbReference type="InterPro" id="IPR051834">
    <property type="entry name" value="RING_finger_E3_ligase"/>
</dbReference>
<dbReference type="GO" id="GO:0061630">
    <property type="term" value="F:ubiquitin protein ligase activity"/>
    <property type="evidence" value="ECO:0007669"/>
    <property type="project" value="TreeGrafter"/>
</dbReference>
<proteinExistence type="predicted"/>
<feature type="domain" description="RING-type" evidence="6">
    <location>
        <begin position="126"/>
        <end position="167"/>
    </location>
</feature>
<reference evidence="7 8" key="1">
    <citation type="submission" date="2017-12" db="EMBL/GenBank/DDBJ databases">
        <title>Integrating genomic resources of turbot (Scophthalmus maximus) in depth evaluation of genetic and physical mapping variation across individuals.</title>
        <authorList>
            <person name="Martinez P."/>
        </authorList>
    </citation>
    <scope>NUCLEOTIDE SEQUENCE [LARGE SCALE GENOMIC DNA]</scope>
</reference>
<dbReference type="PROSITE" id="PS50089">
    <property type="entry name" value="ZF_RING_2"/>
    <property type="match status" value="1"/>
</dbReference>
<dbReference type="Gene3D" id="3.30.40.10">
    <property type="entry name" value="Zinc/RING finger domain, C3HC4 (zinc finger)"/>
    <property type="match status" value="1"/>
</dbReference>
<accession>A0A2U9C7H9</accession>
<dbReference type="GO" id="GO:0006511">
    <property type="term" value="P:ubiquitin-dependent protein catabolic process"/>
    <property type="evidence" value="ECO:0007669"/>
    <property type="project" value="TreeGrafter"/>
</dbReference>
<keyword evidence="3" id="KW-0862">Zinc</keyword>
<dbReference type="GO" id="GO:0005634">
    <property type="term" value="C:nucleus"/>
    <property type="evidence" value="ECO:0007669"/>
    <property type="project" value="TreeGrafter"/>
</dbReference>
<name>A0A2U9C7H9_SCOMX</name>
<dbReference type="GO" id="GO:0016567">
    <property type="term" value="P:protein ubiquitination"/>
    <property type="evidence" value="ECO:0007669"/>
    <property type="project" value="TreeGrafter"/>
</dbReference>
<dbReference type="Pfam" id="PF13639">
    <property type="entry name" value="zf-RING_2"/>
    <property type="match status" value="1"/>
</dbReference>
<keyword evidence="1" id="KW-0479">Metal-binding</keyword>
<dbReference type="AlphaFoldDB" id="A0A2U9C7H9"/>
<protein>
    <submittedName>
        <fullName evidence="7">Putative E3 ubiquitin-protein ligase MBR2-like</fullName>
    </submittedName>
</protein>
<keyword evidence="2 4" id="KW-0863">Zinc-finger</keyword>
<evidence type="ECO:0000256" key="4">
    <source>
        <dbReference type="PROSITE-ProRule" id="PRU00175"/>
    </source>
</evidence>
<dbReference type="PANTHER" id="PTHR45931:SF15">
    <property type="entry name" value="SI:CH211-59O9.10"/>
    <property type="match status" value="1"/>
</dbReference>